<feature type="repeat" description="ANK" evidence="7">
    <location>
        <begin position="112"/>
        <end position="144"/>
    </location>
</feature>
<dbReference type="GO" id="GO:0016020">
    <property type="term" value="C:membrane"/>
    <property type="evidence" value="ECO:0007669"/>
    <property type="project" value="UniProtKB-SubCell"/>
</dbReference>
<dbReference type="PROSITE" id="PS50297">
    <property type="entry name" value="ANK_REP_REGION"/>
    <property type="match status" value="2"/>
</dbReference>
<organism evidence="10 11">
    <name type="scientific">Forsythia ovata</name>
    <dbReference type="NCBI Taxonomy" id="205694"/>
    <lineage>
        <taxon>Eukaryota</taxon>
        <taxon>Viridiplantae</taxon>
        <taxon>Streptophyta</taxon>
        <taxon>Embryophyta</taxon>
        <taxon>Tracheophyta</taxon>
        <taxon>Spermatophyta</taxon>
        <taxon>Magnoliopsida</taxon>
        <taxon>eudicotyledons</taxon>
        <taxon>Gunneridae</taxon>
        <taxon>Pentapetalae</taxon>
        <taxon>asterids</taxon>
        <taxon>lamiids</taxon>
        <taxon>Lamiales</taxon>
        <taxon>Oleaceae</taxon>
        <taxon>Forsythieae</taxon>
        <taxon>Forsythia</taxon>
    </lineage>
</organism>
<name>A0ABD1W6C3_9LAMI</name>
<keyword evidence="6 8" id="KW-0472">Membrane</keyword>
<dbReference type="EMBL" id="JBFOLJ010000004">
    <property type="protein sequence ID" value="KAL2545107.1"/>
    <property type="molecule type" value="Genomic_DNA"/>
</dbReference>
<dbReference type="InterPro" id="IPR026961">
    <property type="entry name" value="PGG_dom"/>
</dbReference>
<feature type="transmembrane region" description="Helical" evidence="8">
    <location>
        <begin position="391"/>
        <end position="414"/>
    </location>
</feature>
<feature type="repeat" description="ANK" evidence="7">
    <location>
        <begin position="78"/>
        <end position="110"/>
    </location>
</feature>
<dbReference type="PANTHER" id="PTHR24186">
    <property type="entry name" value="PROTEIN PHOSPHATASE 1 REGULATORY SUBUNIT"/>
    <property type="match status" value="1"/>
</dbReference>
<accession>A0ABD1W6C3</accession>
<evidence type="ECO:0000256" key="4">
    <source>
        <dbReference type="ARBA" id="ARBA00022989"/>
    </source>
</evidence>
<evidence type="ECO:0000256" key="3">
    <source>
        <dbReference type="ARBA" id="ARBA00022737"/>
    </source>
</evidence>
<evidence type="ECO:0000313" key="10">
    <source>
        <dbReference type="EMBL" id="KAL2545107.1"/>
    </source>
</evidence>
<feature type="transmembrane region" description="Helical" evidence="8">
    <location>
        <begin position="300"/>
        <end position="318"/>
    </location>
</feature>
<keyword evidence="11" id="KW-1185">Reference proteome</keyword>
<sequence>MRKILVVTENFVQDHKIHQELQASPEKLLQEDPIILDRAIVNNFFDTPVHVAAILGHVDFVREILRRRPEFTRELNARLSSPLHLASAKGYTEVVRVLLSANSHMCLARDRNGLTPLHLAAIKGRMDVVKELVRAKPDAALVTVDRGQTILHLCVKYYQLEALKLLVQTIGDEDFTNSKDSDGNTILHLGVADKQVETVDFLLKVSATEVNARNLSGMTPMDILIRSRKDVKDEEIEESLKRSGAFGSMQNNSSVYNNRNMESPGSYLFFDQPDLTSNIPKNSWKKMFKQHDNWLEKKRSALMVVASLIATMAFQVGVNPPSGVWQDTSTPNSQGNPATDFHYAGFSILAHNNPKAYERFLIANTTGFIASLSIILLLMSGLPIRSRIFMWILMVITWIAITALALTYLASIIVLTPEREIQKQSILFVIGSTVLIWLGLMALLLIAHTIRLIIKIVRKLIKSLSPKRRIPGQGFTSRGSV</sequence>
<feature type="transmembrane region" description="Helical" evidence="8">
    <location>
        <begin position="426"/>
        <end position="454"/>
    </location>
</feature>
<keyword evidence="4 8" id="KW-1133">Transmembrane helix</keyword>
<proteinExistence type="predicted"/>
<comment type="subcellular location">
    <subcellularLocation>
        <location evidence="1">Membrane</location>
        <topology evidence="1">Multi-pass membrane protein</topology>
    </subcellularLocation>
</comment>
<evidence type="ECO:0000259" key="9">
    <source>
        <dbReference type="Pfam" id="PF13962"/>
    </source>
</evidence>
<keyword evidence="2 8" id="KW-0812">Transmembrane</keyword>
<dbReference type="PANTHER" id="PTHR24186:SF37">
    <property type="entry name" value="PGG DOMAIN-CONTAINING PROTEIN"/>
    <property type="match status" value="1"/>
</dbReference>
<evidence type="ECO:0000256" key="5">
    <source>
        <dbReference type="ARBA" id="ARBA00023043"/>
    </source>
</evidence>
<keyword evidence="3" id="KW-0677">Repeat</keyword>
<protein>
    <submittedName>
        <fullName evidence="10">Ankyrin repeat family protein</fullName>
    </submittedName>
</protein>
<dbReference type="InterPro" id="IPR002110">
    <property type="entry name" value="Ankyrin_rpt"/>
</dbReference>
<dbReference type="SMART" id="SM00248">
    <property type="entry name" value="ANK"/>
    <property type="match status" value="5"/>
</dbReference>
<dbReference type="Pfam" id="PF13962">
    <property type="entry name" value="PGG"/>
    <property type="match status" value="1"/>
</dbReference>
<evidence type="ECO:0000256" key="7">
    <source>
        <dbReference type="PROSITE-ProRule" id="PRU00023"/>
    </source>
</evidence>
<dbReference type="PROSITE" id="PS50088">
    <property type="entry name" value="ANK_REPEAT"/>
    <property type="match status" value="2"/>
</dbReference>
<gene>
    <name evidence="10" type="ORF">Fot_14340</name>
</gene>
<evidence type="ECO:0000313" key="11">
    <source>
        <dbReference type="Proteomes" id="UP001604277"/>
    </source>
</evidence>
<dbReference type="Gene3D" id="1.25.40.20">
    <property type="entry name" value="Ankyrin repeat-containing domain"/>
    <property type="match status" value="1"/>
</dbReference>
<evidence type="ECO:0000256" key="8">
    <source>
        <dbReference type="SAM" id="Phobius"/>
    </source>
</evidence>
<dbReference type="AlphaFoldDB" id="A0ABD1W6C3"/>
<keyword evidence="5 7" id="KW-0040">ANK repeat</keyword>
<evidence type="ECO:0000256" key="1">
    <source>
        <dbReference type="ARBA" id="ARBA00004141"/>
    </source>
</evidence>
<dbReference type="InterPro" id="IPR036770">
    <property type="entry name" value="Ankyrin_rpt-contain_sf"/>
</dbReference>
<comment type="caution">
    <text evidence="10">The sequence shown here is derived from an EMBL/GenBank/DDBJ whole genome shotgun (WGS) entry which is preliminary data.</text>
</comment>
<feature type="transmembrane region" description="Helical" evidence="8">
    <location>
        <begin position="360"/>
        <end position="379"/>
    </location>
</feature>
<evidence type="ECO:0000256" key="6">
    <source>
        <dbReference type="ARBA" id="ARBA00023136"/>
    </source>
</evidence>
<evidence type="ECO:0000256" key="2">
    <source>
        <dbReference type="ARBA" id="ARBA00022692"/>
    </source>
</evidence>
<dbReference type="SUPFAM" id="SSF48403">
    <property type="entry name" value="Ankyrin repeat"/>
    <property type="match status" value="1"/>
</dbReference>
<feature type="domain" description="PGG" evidence="9">
    <location>
        <begin position="293"/>
        <end position="414"/>
    </location>
</feature>
<dbReference type="Pfam" id="PF12796">
    <property type="entry name" value="Ank_2"/>
    <property type="match status" value="2"/>
</dbReference>
<reference evidence="11" key="1">
    <citation type="submission" date="2024-07" db="EMBL/GenBank/DDBJ databases">
        <title>Two chromosome-level genome assemblies of Korean endemic species Abeliophyllum distichum and Forsythia ovata (Oleaceae).</title>
        <authorList>
            <person name="Jang H."/>
        </authorList>
    </citation>
    <scope>NUCLEOTIDE SEQUENCE [LARGE SCALE GENOMIC DNA]</scope>
</reference>
<dbReference type="Proteomes" id="UP001604277">
    <property type="component" value="Unassembled WGS sequence"/>
</dbReference>